<protein>
    <submittedName>
        <fullName evidence="1">Uncharacterized protein</fullName>
    </submittedName>
</protein>
<organism evidence="1 2">
    <name type="scientific">Hevea brasiliensis</name>
    <name type="common">Para rubber tree</name>
    <name type="synonym">Siphonia brasiliensis</name>
    <dbReference type="NCBI Taxonomy" id="3981"/>
    <lineage>
        <taxon>Eukaryota</taxon>
        <taxon>Viridiplantae</taxon>
        <taxon>Streptophyta</taxon>
        <taxon>Embryophyta</taxon>
        <taxon>Tracheophyta</taxon>
        <taxon>Spermatophyta</taxon>
        <taxon>Magnoliopsida</taxon>
        <taxon>eudicotyledons</taxon>
        <taxon>Gunneridae</taxon>
        <taxon>Pentapetalae</taxon>
        <taxon>rosids</taxon>
        <taxon>fabids</taxon>
        <taxon>Malpighiales</taxon>
        <taxon>Euphorbiaceae</taxon>
        <taxon>Crotonoideae</taxon>
        <taxon>Micrandreae</taxon>
        <taxon>Hevea</taxon>
    </lineage>
</organism>
<name>A0A6A6LAJ8_HEVBR</name>
<evidence type="ECO:0000313" key="1">
    <source>
        <dbReference type="EMBL" id="KAF2297475.1"/>
    </source>
</evidence>
<evidence type="ECO:0000313" key="2">
    <source>
        <dbReference type="Proteomes" id="UP000467840"/>
    </source>
</evidence>
<proteinExistence type="predicted"/>
<comment type="caution">
    <text evidence="1">The sequence shown here is derived from an EMBL/GenBank/DDBJ whole genome shotgun (WGS) entry which is preliminary data.</text>
</comment>
<keyword evidence="2" id="KW-1185">Reference proteome</keyword>
<accession>A0A6A6LAJ8</accession>
<dbReference type="AlphaFoldDB" id="A0A6A6LAJ8"/>
<reference evidence="1 2" key="1">
    <citation type="journal article" date="2020" name="Mol. Plant">
        <title>The Chromosome-Based Rubber Tree Genome Provides New Insights into Spurge Genome Evolution and Rubber Biosynthesis.</title>
        <authorList>
            <person name="Liu J."/>
            <person name="Shi C."/>
            <person name="Shi C.C."/>
            <person name="Li W."/>
            <person name="Zhang Q.J."/>
            <person name="Zhang Y."/>
            <person name="Li K."/>
            <person name="Lu H.F."/>
            <person name="Shi C."/>
            <person name="Zhu S.T."/>
            <person name="Xiao Z.Y."/>
            <person name="Nan H."/>
            <person name="Yue Y."/>
            <person name="Zhu X.G."/>
            <person name="Wu Y."/>
            <person name="Hong X.N."/>
            <person name="Fan G.Y."/>
            <person name="Tong Y."/>
            <person name="Zhang D."/>
            <person name="Mao C.L."/>
            <person name="Liu Y.L."/>
            <person name="Hao S.J."/>
            <person name="Liu W.Q."/>
            <person name="Lv M.Q."/>
            <person name="Zhang H.B."/>
            <person name="Liu Y."/>
            <person name="Hu-Tang G.R."/>
            <person name="Wang J.P."/>
            <person name="Wang J.H."/>
            <person name="Sun Y.H."/>
            <person name="Ni S.B."/>
            <person name="Chen W.B."/>
            <person name="Zhang X.C."/>
            <person name="Jiao Y.N."/>
            <person name="Eichler E.E."/>
            <person name="Li G.H."/>
            <person name="Liu X."/>
            <person name="Gao L.Z."/>
        </authorList>
    </citation>
    <scope>NUCLEOTIDE SEQUENCE [LARGE SCALE GENOMIC DNA]</scope>
    <source>
        <strain evidence="2">cv. GT1</strain>
        <tissue evidence="1">Leaf</tissue>
    </source>
</reference>
<sequence length="77" mass="8436">MQPKPNKILVAGISEFHCFHHLQDYEYYSEGIGKGVVVELDSNVVEKAYFRAFPSDPSGLGHCGAAVSKILGNQVIK</sequence>
<dbReference type="EMBL" id="JAAGAX010000012">
    <property type="protein sequence ID" value="KAF2297475.1"/>
    <property type="molecule type" value="Genomic_DNA"/>
</dbReference>
<gene>
    <name evidence="1" type="ORF">GH714_024125</name>
</gene>
<dbReference type="Proteomes" id="UP000467840">
    <property type="component" value="Chromosome 18"/>
</dbReference>